<comment type="similarity">
    <text evidence="2">Belongs to the G-protein coupled receptor Fz/Smo family.</text>
</comment>
<comment type="caution">
    <text evidence="9">Lacks conserved residue(s) required for the propagation of feature annotation.</text>
</comment>
<evidence type="ECO:0000256" key="11">
    <source>
        <dbReference type="SAM" id="Phobius"/>
    </source>
</evidence>
<evidence type="ECO:0000259" key="13">
    <source>
        <dbReference type="PROSITE" id="PS50038"/>
    </source>
</evidence>
<evidence type="ECO:0000313" key="15">
    <source>
        <dbReference type="EMBL" id="CRI73782.1"/>
    </source>
</evidence>
<dbReference type="GO" id="GO:0017147">
    <property type="term" value="F:Wnt-protein binding"/>
    <property type="evidence" value="ECO:0007669"/>
    <property type="project" value="TreeGrafter"/>
</dbReference>
<keyword evidence="3" id="KW-0217">Developmental protein</keyword>
<comment type="subcellular location">
    <subcellularLocation>
        <location evidence="1">Membrane</location>
        <topology evidence="1">Multi-pass membrane protein</topology>
    </subcellularLocation>
</comment>
<feature type="transmembrane region" description="Helical" evidence="11">
    <location>
        <begin position="413"/>
        <end position="440"/>
    </location>
</feature>
<feature type="transmembrane region" description="Helical" evidence="11">
    <location>
        <begin position="371"/>
        <end position="393"/>
    </location>
</feature>
<evidence type="ECO:0000256" key="5">
    <source>
        <dbReference type="ARBA" id="ARBA00022989"/>
    </source>
</evidence>
<evidence type="ECO:0000256" key="6">
    <source>
        <dbReference type="ARBA" id="ARBA00023136"/>
    </source>
</evidence>
<keyword evidence="8" id="KW-0675">Receptor</keyword>
<dbReference type="Gene3D" id="1.10.2000.10">
    <property type="entry name" value="Frizzled cysteine-rich domain"/>
    <property type="match status" value="1"/>
</dbReference>
<feature type="domain" description="G-protein coupled receptors family 2 profile 2" evidence="14">
    <location>
        <begin position="242"/>
        <end position="548"/>
    </location>
</feature>
<evidence type="ECO:0000256" key="4">
    <source>
        <dbReference type="ARBA" id="ARBA00022692"/>
    </source>
</evidence>
<dbReference type="SMART" id="SM00063">
    <property type="entry name" value="FRI"/>
    <property type="match status" value="1"/>
</dbReference>
<keyword evidence="6 11" id="KW-0472">Membrane</keyword>
<dbReference type="Gene3D" id="1.20.1070.10">
    <property type="entry name" value="Rhodopsin 7-helix transmembrane proteins"/>
    <property type="match status" value="1"/>
</dbReference>
<keyword evidence="4 11" id="KW-0812">Transmembrane</keyword>
<dbReference type="Pfam" id="PF01534">
    <property type="entry name" value="Frizzled"/>
    <property type="match status" value="1"/>
</dbReference>
<reference evidence="15" key="1">
    <citation type="journal article" date="2015" name="Front Ecol Evol">
        <title>The evolution and expression of panarthropod frizzled genes.</title>
        <authorList>
            <person name="Janssen R."/>
        </authorList>
    </citation>
    <scope>NUCLEOTIDE SEQUENCE</scope>
    <source>
        <tissue evidence="15">Embryos of different developmental stages</tissue>
    </source>
</reference>
<dbReference type="GO" id="GO:0035567">
    <property type="term" value="P:non-canonical Wnt signaling pathway"/>
    <property type="evidence" value="ECO:0007669"/>
    <property type="project" value="TreeGrafter"/>
</dbReference>
<feature type="domain" description="FZ" evidence="13">
    <location>
        <begin position="29"/>
        <end position="149"/>
    </location>
</feature>
<feature type="signal peptide" evidence="12">
    <location>
        <begin position="1"/>
        <end position="21"/>
    </location>
</feature>
<dbReference type="PROSITE" id="PS50038">
    <property type="entry name" value="FZ"/>
    <property type="match status" value="1"/>
</dbReference>
<gene>
    <name evidence="15" type="primary">frizzled-3</name>
</gene>
<evidence type="ECO:0000256" key="2">
    <source>
        <dbReference type="ARBA" id="ARBA00008077"/>
    </source>
</evidence>
<keyword evidence="7 9" id="KW-1015">Disulfide bond</keyword>
<evidence type="ECO:0000256" key="10">
    <source>
        <dbReference type="SAM" id="MobiDB-lite"/>
    </source>
</evidence>
<dbReference type="InterPro" id="IPR017981">
    <property type="entry name" value="GPCR_2-like_7TM"/>
</dbReference>
<feature type="chain" id="PRO_5007513370" evidence="12">
    <location>
        <begin position="22"/>
        <end position="618"/>
    </location>
</feature>
<evidence type="ECO:0000256" key="12">
    <source>
        <dbReference type="SAM" id="SignalP"/>
    </source>
</evidence>
<proteinExistence type="evidence at transcript level"/>
<dbReference type="InterPro" id="IPR000539">
    <property type="entry name" value="Frizzled/Smoothened_7TM"/>
</dbReference>
<dbReference type="InterPro" id="IPR020067">
    <property type="entry name" value="Frizzled_dom"/>
</dbReference>
<dbReference type="GO" id="GO:0004888">
    <property type="term" value="F:transmembrane signaling receptor activity"/>
    <property type="evidence" value="ECO:0007669"/>
    <property type="project" value="InterPro"/>
</dbReference>
<feature type="disulfide bond" evidence="9">
    <location>
        <begin position="110"/>
        <end position="134"/>
    </location>
</feature>
<evidence type="ECO:0000256" key="7">
    <source>
        <dbReference type="ARBA" id="ARBA00023157"/>
    </source>
</evidence>
<keyword evidence="5 11" id="KW-1133">Transmembrane helix</keyword>
<dbReference type="PANTHER" id="PTHR11309:SF99">
    <property type="entry name" value="FRIZZLED-4"/>
    <property type="match status" value="1"/>
</dbReference>
<dbReference type="GO" id="GO:0016020">
    <property type="term" value="C:membrane"/>
    <property type="evidence" value="ECO:0007669"/>
    <property type="project" value="UniProtKB-SubCell"/>
</dbReference>
<protein>
    <submittedName>
        <fullName evidence="15">Frizzled-3</fullName>
    </submittedName>
</protein>
<evidence type="ECO:0000256" key="9">
    <source>
        <dbReference type="PROSITE-ProRule" id="PRU00090"/>
    </source>
</evidence>
<keyword evidence="12" id="KW-0732">Signal</keyword>
<dbReference type="InterPro" id="IPR036790">
    <property type="entry name" value="Frizzled_dom_sf"/>
</dbReference>
<dbReference type="PRINTS" id="PR00489">
    <property type="entry name" value="FRIZZLED"/>
</dbReference>
<organism evidence="15">
    <name type="scientific">Narceus annularis</name>
    <name type="common">Millipede</name>
    <dbReference type="NCBI Taxonomy" id="174156"/>
    <lineage>
        <taxon>Eukaryota</taxon>
        <taxon>Metazoa</taxon>
        <taxon>Ecdysozoa</taxon>
        <taxon>Arthropoda</taxon>
        <taxon>Myriapoda</taxon>
        <taxon>Diplopoda</taxon>
        <taxon>Helminthomorpha</taxon>
        <taxon>Spirobolidae</taxon>
        <taxon>Narceus</taxon>
    </lineage>
</organism>
<sequence length="618" mass="69060">MAPPLLLLAFYLLMTVATAQAHGTLRHPSNGMKCERISVPFCKDMPYNMTRLPNIVGQETMADASNSLLEYQTLVRTGCSKHLTFFLCSLYTPMCSEQVDVAIPSCRSICEEVRSRCEPFLQGFHIPWPRALNCSQLPVHSKDELCMEFPNITEDRGTPGGMTGFSGGPIPVSGWRNVASDGSRPVMPRKGDVDLAGRVQGSSSNFCPSRFVLVGGYPPYHNACAPACDSDVYFSRSDKRFAEVWMTVWAVLCFVSTAFTTLTFFIDRATFKARFQYPERPIVFLSLCCLVYSCGFLLGVSLGRDVVSCDRNEPNSRPFLILEGLESTGCTVVFLILYYFGNVASIWWVNLTLAWYLTAGCKWRKDSVESLGTYFHIAAWVIPAILTIVVLTMRQVVGDELTGLCFVGGRDSSAMIMFVIVPLGIFLFLGTVFLCLGFAAMVRMRKSIRSGEQDGFKAEKLMVRIGVFAVLYMVPTLILEVTYVYEYKKHKNWESRALLEATACDHRPSCELDKSIPYVEIFMLKIFVSLVIGITSGMWVWSKNTLEAWKRFCCRMGKNHRSKVVLLLTSKPTVSVATTAPNNLAVQKPLLPSNTVADGQRERSHRQSNARATIRTQV</sequence>
<name>A0A143VP61_NARAN</name>
<accession>A0A143VP61</accession>
<evidence type="ECO:0000256" key="8">
    <source>
        <dbReference type="ARBA" id="ARBA00023170"/>
    </source>
</evidence>
<dbReference type="AlphaFoldDB" id="A0A143VP61"/>
<feature type="transmembrane region" description="Helical" evidence="11">
    <location>
        <begin position="461"/>
        <end position="485"/>
    </location>
</feature>
<dbReference type="Pfam" id="PF01392">
    <property type="entry name" value="Fz"/>
    <property type="match status" value="1"/>
</dbReference>
<feature type="transmembrane region" description="Helical" evidence="11">
    <location>
        <begin position="336"/>
        <end position="359"/>
    </location>
</feature>
<dbReference type="PANTHER" id="PTHR11309">
    <property type="entry name" value="FRIZZLED"/>
    <property type="match status" value="1"/>
</dbReference>
<evidence type="ECO:0000256" key="1">
    <source>
        <dbReference type="ARBA" id="ARBA00004141"/>
    </source>
</evidence>
<feature type="transmembrane region" description="Helical" evidence="11">
    <location>
        <begin position="244"/>
        <end position="266"/>
    </location>
</feature>
<dbReference type="EMBL" id="LN849080">
    <property type="protein sequence ID" value="CRI73782.1"/>
    <property type="molecule type" value="mRNA"/>
</dbReference>
<feature type="disulfide bond" evidence="9">
    <location>
        <begin position="79"/>
        <end position="117"/>
    </location>
</feature>
<dbReference type="GO" id="GO:0005615">
    <property type="term" value="C:extracellular space"/>
    <property type="evidence" value="ECO:0007669"/>
    <property type="project" value="TreeGrafter"/>
</dbReference>
<dbReference type="SMART" id="SM01330">
    <property type="entry name" value="Frizzled"/>
    <property type="match status" value="1"/>
</dbReference>
<feature type="transmembrane region" description="Helical" evidence="11">
    <location>
        <begin position="521"/>
        <end position="541"/>
    </location>
</feature>
<feature type="region of interest" description="Disordered" evidence="10">
    <location>
        <begin position="595"/>
        <end position="618"/>
    </location>
</feature>
<evidence type="ECO:0000256" key="3">
    <source>
        <dbReference type="ARBA" id="ARBA00022473"/>
    </source>
</evidence>
<evidence type="ECO:0000259" key="14">
    <source>
        <dbReference type="PROSITE" id="PS50261"/>
    </source>
</evidence>
<dbReference type="PROSITE" id="PS50261">
    <property type="entry name" value="G_PROTEIN_RECEP_F2_4"/>
    <property type="match status" value="1"/>
</dbReference>
<dbReference type="GO" id="GO:0060070">
    <property type="term" value="P:canonical Wnt signaling pathway"/>
    <property type="evidence" value="ECO:0007669"/>
    <property type="project" value="TreeGrafter"/>
</dbReference>
<dbReference type="InterPro" id="IPR015526">
    <property type="entry name" value="Frizzled/SFRP"/>
</dbReference>
<dbReference type="SUPFAM" id="SSF63501">
    <property type="entry name" value="Frizzled cysteine-rich domain"/>
    <property type="match status" value="1"/>
</dbReference>
<feature type="compositionally biased region" description="Polar residues" evidence="10">
    <location>
        <begin position="609"/>
        <end position="618"/>
    </location>
</feature>
<feature type="disulfide bond" evidence="9">
    <location>
        <begin position="42"/>
        <end position="88"/>
    </location>
</feature>
<feature type="transmembrane region" description="Helical" evidence="11">
    <location>
        <begin position="282"/>
        <end position="302"/>
    </location>
</feature>
<feature type="disulfide bond" evidence="9">
    <location>
        <begin position="34"/>
        <end position="95"/>
    </location>
</feature>